<comment type="caution">
    <text evidence="6">The sequence shown here is derived from an EMBL/GenBank/DDBJ whole genome shotgun (WGS) entry which is preliminary data.</text>
</comment>
<dbReference type="Proteomes" id="UP000229730">
    <property type="component" value="Unassembled WGS sequence"/>
</dbReference>
<dbReference type="GO" id="GO:0003700">
    <property type="term" value="F:DNA-binding transcription factor activity"/>
    <property type="evidence" value="ECO:0007669"/>
    <property type="project" value="TreeGrafter"/>
</dbReference>
<evidence type="ECO:0000256" key="2">
    <source>
        <dbReference type="ARBA" id="ARBA00023015"/>
    </source>
</evidence>
<keyword evidence="7" id="KW-1185">Reference proteome</keyword>
<dbReference type="GO" id="GO:0000976">
    <property type="term" value="F:transcription cis-regulatory region binding"/>
    <property type="evidence" value="ECO:0007669"/>
    <property type="project" value="TreeGrafter"/>
</dbReference>
<evidence type="ECO:0000313" key="7">
    <source>
        <dbReference type="Proteomes" id="UP000229730"/>
    </source>
</evidence>
<dbReference type="Gene3D" id="3.40.50.2300">
    <property type="match status" value="2"/>
</dbReference>
<keyword evidence="2" id="KW-0805">Transcription regulation</keyword>
<feature type="domain" description="HTH lacI-type" evidence="5">
    <location>
        <begin position="18"/>
        <end position="72"/>
    </location>
</feature>
<dbReference type="CDD" id="cd06267">
    <property type="entry name" value="PBP1_LacI_sugar_binding-like"/>
    <property type="match status" value="1"/>
</dbReference>
<sequence>MMKKTGFGNLSEGYPKVTTVYDVANAAKVSIATVSRVFNNRSNVSEATRLRVRQAAEDLNYSPHMGARSLMNKRTDTIGIVLPDMHGEFFSELMRGADMAARKLGQHLLISCSHDNSEEMAVALSAMRGKVDGIVVMSPLLKVDTFRKYLPNDLPIVIMNGNREITEYPTVTIDNYDGAIRMTRHLLEEGHKKITLISGPSHNLDAEQRRLGYCEAITISGLEGQPDIIEGDFSEESGYQAGMEILSRKKKPDAVFASNDAMAIGCLCAFQEHGILIPNDIALAGFDDIPLARYMKPSLTTVKVPIAELGSKSIEMLLEKLHQKQGGDHGREFVFLSSLIIRDSSRRIITG</sequence>
<dbReference type="OrthoDB" id="7939625at2"/>
<gene>
    <name evidence="6" type="ORF">CRD36_01130</name>
</gene>
<dbReference type="PANTHER" id="PTHR30146">
    <property type="entry name" value="LACI-RELATED TRANSCRIPTIONAL REPRESSOR"/>
    <property type="match status" value="1"/>
</dbReference>
<keyword evidence="1" id="KW-0678">Repressor</keyword>
<organism evidence="6 7">
    <name type="scientific">Paremcibacter congregatus</name>
    <dbReference type="NCBI Taxonomy" id="2043170"/>
    <lineage>
        <taxon>Bacteria</taxon>
        <taxon>Pseudomonadati</taxon>
        <taxon>Pseudomonadota</taxon>
        <taxon>Alphaproteobacteria</taxon>
        <taxon>Emcibacterales</taxon>
        <taxon>Emcibacteraceae</taxon>
        <taxon>Paremcibacter</taxon>
    </lineage>
</organism>
<dbReference type="InterPro" id="IPR028082">
    <property type="entry name" value="Peripla_BP_I"/>
</dbReference>
<evidence type="ECO:0000256" key="3">
    <source>
        <dbReference type="ARBA" id="ARBA00023125"/>
    </source>
</evidence>
<dbReference type="InterPro" id="IPR010982">
    <property type="entry name" value="Lambda_DNA-bd_dom_sf"/>
</dbReference>
<dbReference type="SUPFAM" id="SSF47413">
    <property type="entry name" value="lambda repressor-like DNA-binding domains"/>
    <property type="match status" value="1"/>
</dbReference>
<protein>
    <submittedName>
        <fullName evidence="6">LacI family transcriptional regulator</fullName>
    </submittedName>
</protein>
<dbReference type="InterPro" id="IPR046335">
    <property type="entry name" value="LacI/GalR-like_sensor"/>
</dbReference>
<dbReference type="Pfam" id="PF00356">
    <property type="entry name" value="LacI"/>
    <property type="match status" value="1"/>
</dbReference>
<name>A0A2G4YW07_9PROT</name>
<reference evidence="6 7" key="1">
    <citation type="submission" date="2017-10" db="EMBL/GenBank/DDBJ databases">
        <title>Frigbacter circumglobatus gen. nov. sp. nov., isolated from sediment cultured in situ.</title>
        <authorList>
            <person name="Zhao Z."/>
        </authorList>
    </citation>
    <scope>NUCLEOTIDE SEQUENCE [LARGE SCALE GENOMIC DNA]</scope>
    <source>
        <strain evidence="6 7">ZYL</strain>
    </source>
</reference>
<dbReference type="EMBL" id="PDEM01000007">
    <property type="protein sequence ID" value="PHZ86517.1"/>
    <property type="molecule type" value="Genomic_DNA"/>
</dbReference>
<keyword evidence="3" id="KW-0238">DNA-binding</keyword>
<dbReference type="Gene3D" id="1.10.260.40">
    <property type="entry name" value="lambda repressor-like DNA-binding domains"/>
    <property type="match status" value="1"/>
</dbReference>
<keyword evidence="4" id="KW-0804">Transcription</keyword>
<dbReference type="InParanoid" id="A0A2G4YW07"/>
<dbReference type="RefSeq" id="WP_099470894.1">
    <property type="nucleotide sequence ID" value="NZ_CP041025.1"/>
</dbReference>
<evidence type="ECO:0000256" key="1">
    <source>
        <dbReference type="ARBA" id="ARBA00022491"/>
    </source>
</evidence>
<dbReference type="PROSITE" id="PS50932">
    <property type="entry name" value="HTH_LACI_2"/>
    <property type="match status" value="1"/>
</dbReference>
<dbReference type="AlphaFoldDB" id="A0A2G4YW07"/>
<dbReference type="CDD" id="cd01392">
    <property type="entry name" value="HTH_LacI"/>
    <property type="match status" value="1"/>
</dbReference>
<proteinExistence type="predicted"/>
<dbReference type="SUPFAM" id="SSF53822">
    <property type="entry name" value="Periplasmic binding protein-like I"/>
    <property type="match status" value="1"/>
</dbReference>
<dbReference type="PANTHER" id="PTHR30146:SF151">
    <property type="entry name" value="HTH-TYPE TRANSCRIPTIONAL REPRESSOR CYTR"/>
    <property type="match status" value="1"/>
</dbReference>
<dbReference type="Pfam" id="PF13377">
    <property type="entry name" value="Peripla_BP_3"/>
    <property type="match status" value="1"/>
</dbReference>
<accession>A0A2G4YW07</accession>
<dbReference type="SMART" id="SM00354">
    <property type="entry name" value="HTH_LACI"/>
    <property type="match status" value="1"/>
</dbReference>
<evidence type="ECO:0000259" key="5">
    <source>
        <dbReference type="PROSITE" id="PS50932"/>
    </source>
</evidence>
<dbReference type="InterPro" id="IPR000843">
    <property type="entry name" value="HTH_LacI"/>
</dbReference>
<evidence type="ECO:0000313" key="6">
    <source>
        <dbReference type="EMBL" id="PHZ86517.1"/>
    </source>
</evidence>
<evidence type="ECO:0000256" key="4">
    <source>
        <dbReference type="ARBA" id="ARBA00023163"/>
    </source>
</evidence>